<dbReference type="GO" id="GO:0030246">
    <property type="term" value="F:carbohydrate binding"/>
    <property type="evidence" value="ECO:0007669"/>
    <property type="project" value="InterPro"/>
</dbReference>
<dbReference type="GO" id="GO:0006013">
    <property type="term" value="P:mannose metabolic process"/>
    <property type="evidence" value="ECO:0007669"/>
    <property type="project" value="InterPro"/>
</dbReference>
<keyword evidence="1" id="KW-1133">Transmembrane helix</keyword>
<evidence type="ECO:0000259" key="5">
    <source>
        <dbReference type="Pfam" id="PF17677"/>
    </source>
</evidence>
<organism evidence="6 7">
    <name type="scientific">Pedobacter cryoconitis</name>
    <dbReference type="NCBI Taxonomy" id="188932"/>
    <lineage>
        <taxon>Bacteria</taxon>
        <taxon>Pseudomonadati</taxon>
        <taxon>Bacteroidota</taxon>
        <taxon>Sphingobacteriia</taxon>
        <taxon>Sphingobacteriales</taxon>
        <taxon>Sphingobacteriaceae</taxon>
        <taxon>Pedobacter</taxon>
    </lineage>
</organism>
<dbReference type="EMBL" id="QLLR01000001">
    <property type="protein sequence ID" value="RAJ37189.1"/>
    <property type="molecule type" value="Genomic_DNA"/>
</dbReference>
<gene>
    <name evidence="6" type="ORF">LY11_00265</name>
</gene>
<dbReference type="STRING" id="188932.AY601_2662"/>
<evidence type="ECO:0000259" key="2">
    <source>
        <dbReference type="Pfam" id="PF01074"/>
    </source>
</evidence>
<keyword evidence="1" id="KW-0472">Membrane</keyword>
<dbReference type="GO" id="GO:0004559">
    <property type="term" value="F:alpha-mannosidase activity"/>
    <property type="evidence" value="ECO:0007669"/>
    <property type="project" value="InterPro"/>
</dbReference>
<feature type="transmembrane region" description="Helical" evidence="1">
    <location>
        <begin position="12"/>
        <end position="32"/>
    </location>
</feature>
<dbReference type="GO" id="GO:0009313">
    <property type="term" value="P:oligosaccharide catabolic process"/>
    <property type="evidence" value="ECO:0007669"/>
    <property type="project" value="TreeGrafter"/>
</dbReference>
<protein>
    <submittedName>
        <fullName evidence="6">Alpha-mannosidase</fullName>
    </submittedName>
</protein>
<dbReference type="Pfam" id="PF07748">
    <property type="entry name" value="Glyco_hydro_38C"/>
    <property type="match status" value="1"/>
</dbReference>
<dbReference type="Gene3D" id="3.20.110.10">
    <property type="entry name" value="Glycoside hydrolase 38, N terminal domain"/>
    <property type="match status" value="1"/>
</dbReference>
<name>A0A327T780_9SPHI</name>
<dbReference type="Proteomes" id="UP000249754">
    <property type="component" value="Unassembled WGS sequence"/>
</dbReference>
<dbReference type="InterPro" id="IPR027291">
    <property type="entry name" value="Glyco_hydro_38_N_sf"/>
</dbReference>
<dbReference type="InterPro" id="IPR013780">
    <property type="entry name" value="Glyco_hydro_b"/>
</dbReference>
<feature type="domain" description="Glycosyl hydrolases family 38 C-terminal" evidence="5">
    <location>
        <begin position="903"/>
        <end position="970"/>
    </location>
</feature>
<dbReference type="RefSeq" id="WP_111631923.1">
    <property type="nucleotide sequence ID" value="NZ_QLLR01000001.1"/>
</dbReference>
<dbReference type="Gene3D" id="2.60.40.1180">
    <property type="entry name" value="Golgi alpha-mannosidase II"/>
    <property type="match status" value="1"/>
</dbReference>
<sequence>MGTTPEKYQFKILFIAFITISSFNVFGQQAIFTDIQLQPTIAYLKYNGESRRMVRLIFKNGKNYQKGEISVSFNNLTEKISIAANKQGAAYWEIPLPGIPVTKATQATVSVSFNRQTYTARCIVEPSRSWNIYVLPHSHVDIGYTNTQAKVLKLHMDNIDESIALAEKTKDYPASARFKWTTEAMWVVDNYLMLASQEKKDRFWNAVKKGWISLDGAYGNINTSLTDSKQLMQMFAKSQKLAKEQGIEINTLFQGDVPGASWGLAAQVEQTGIRYFLSGPNASDRIGNLAKWQDKPFYWLSPSGKQKLLFWQCQPYSLGYQLKGDKIPNFFTIKDPKPFYTGHPSENFLNPYLFNYLDELAQKGFPYDMSILTWAMSDNAPIDPELPDAVKAWNEKYASPQLIITSTKQFFTDFEQKYAAKIPSFAGDYTEYWTDGVSSAAKETALNRNLSDQLKQADAIWAIRNKSSYPVQSFDESWKNLLLFNEHTWGAFNSVSHPDDEKVKSEWAVKQSYVLKAKDIIDTLTAQSLKSERSKDNQVDVYNTVSWSRTNIVYIPASLSEAGDLVKDSSGKPVISQRLSTGELAFIADQVPQMGKSTFSIYPGKAYSRAEKTHNKGGGKNQISANTLNNGVYQIELAPQTGDIKKLIKLANNRNYLSADSAGLNQYLYMPGDSIEKIQSSSNASITFKEKGPLVNSLLITSAAPGTNGITREIRLITGLDQIELINTIDKQAIRRKESVHFAFPFHVPDAKVRYSIPWGSITAETDQLPYSNRNWYTMQRWIDISNNSYGITLSSPDAPLFEIGKITTANLLGGLPHAPLWLSFTPQSSHIYSWVMNNLWHTNFKADQQGPVTFHYFIQAHESGYDSYQANQTGLNNHQPLLVAPAAATLEKGLPFTIQGNNVYVEAVKKAGDGKSIILQLVNCGEKDSEVIIHPKNNSSLGIWESDLLETRKKSLKNQFILPAKEIMTVCIEN</sequence>
<dbReference type="Gene3D" id="2.70.98.30">
    <property type="entry name" value="Golgi alpha-mannosidase II, domain 4"/>
    <property type="match status" value="1"/>
</dbReference>
<dbReference type="SUPFAM" id="SSF74650">
    <property type="entry name" value="Galactose mutarotase-like"/>
    <property type="match status" value="1"/>
</dbReference>
<dbReference type="CDD" id="cd10791">
    <property type="entry name" value="GH38N_AMII_like_1"/>
    <property type="match status" value="1"/>
</dbReference>
<dbReference type="InterPro" id="IPR015341">
    <property type="entry name" value="Glyco_hydro_38_cen"/>
</dbReference>
<accession>A0A327T780</accession>
<dbReference type="InterPro" id="IPR011013">
    <property type="entry name" value="Gal_mutarotase_sf_dom"/>
</dbReference>
<dbReference type="Pfam" id="PF17677">
    <property type="entry name" value="Glyco_hydro38C2"/>
    <property type="match status" value="1"/>
</dbReference>
<comment type="caution">
    <text evidence="6">The sequence shown here is derived from an EMBL/GenBank/DDBJ whole genome shotgun (WGS) entry which is preliminary data.</text>
</comment>
<evidence type="ECO:0000313" key="7">
    <source>
        <dbReference type="Proteomes" id="UP000249754"/>
    </source>
</evidence>
<dbReference type="InterPro" id="IPR011330">
    <property type="entry name" value="Glyco_hydro/deAcase_b/a-brl"/>
</dbReference>
<proteinExistence type="predicted"/>
<dbReference type="AlphaFoldDB" id="A0A327T780"/>
<dbReference type="OrthoDB" id="1049785at2"/>
<dbReference type="InterPro" id="IPR011682">
    <property type="entry name" value="Glyco_hydro_38_C"/>
</dbReference>
<dbReference type="Pfam" id="PF09261">
    <property type="entry name" value="Alpha-mann_mid"/>
    <property type="match status" value="1"/>
</dbReference>
<dbReference type="PANTHER" id="PTHR46017">
    <property type="entry name" value="ALPHA-MANNOSIDASE 2C1"/>
    <property type="match status" value="1"/>
</dbReference>
<dbReference type="InterPro" id="IPR041147">
    <property type="entry name" value="GH38_C"/>
</dbReference>
<evidence type="ECO:0000259" key="3">
    <source>
        <dbReference type="Pfam" id="PF07748"/>
    </source>
</evidence>
<dbReference type="InterPro" id="IPR000602">
    <property type="entry name" value="Glyco_hydro_38_N"/>
</dbReference>
<evidence type="ECO:0000259" key="4">
    <source>
        <dbReference type="Pfam" id="PF09261"/>
    </source>
</evidence>
<keyword evidence="1" id="KW-0812">Transmembrane</keyword>
<reference evidence="6 7" key="1">
    <citation type="submission" date="2018-06" db="EMBL/GenBank/DDBJ databases">
        <title>Genomic Encyclopedia of Archaeal and Bacterial Type Strains, Phase II (KMG-II): from individual species to whole genera.</title>
        <authorList>
            <person name="Goeker M."/>
        </authorList>
    </citation>
    <scope>NUCLEOTIDE SEQUENCE [LARGE SCALE GENOMIC DNA]</scope>
    <source>
        <strain evidence="6 7">DSM 14825</strain>
    </source>
</reference>
<feature type="domain" description="Glycoside hydrolase family 38 N-terminal" evidence="2">
    <location>
        <begin position="131"/>
        <end position="423"/>
    </location>
</feature>
<dbReference type="Pfam" id="PF01074">
    <property type="entry name" value="Glyco_hydro_38N"/>
    <property type="match status" value="1"/>
</dbReference>
<evidence type="ECO:0000256" key="1">
    <source>
        <dbReference type="SAM" id="Phobius"/>
    </source>
</evidence>
<feature type="domain" description="Glycoside hydrolase family 38 central" evidence="4">
    <location>
        <begin position="431"/>
        <end position="496"/>
    </location>
</feature>
<feature type="domain" description="Glycosyl hydrolase family 38 C-terminal" evidence="3">
    <location>
        <begin position="628"/>
        <end position="794"/>
    </location>
</feature>
<evidence type="ECO:0000313" key="6">
    <source>
        <dbReference type="EMBL" id="RAJ37189.1"/>
    </source>
</evidence>
<dbReference type="SUPFAM" id="SSF88713">
    <property type="entry name" value="Glycoside hydrolase/deacetylase"/>
    <property type="match status" value="1"/>
</dbReference>
<dbReference type="PANTHER" id="PTHR46017:SF1">
    <property type="entry name" value="ALPHA-MANNOSIDASE 2C1"/>
    <property type="match status" value="1"/>
</dbReference>